<dbReference type="Proteomes" id="UP000499080">
    <property type="component" value="Unassembled WGS sequence"/>
</dbReference>
<evidence type="ECO:0000313" key="1">
    <source>
        <dbReference type="EMBL" id="GBN56567.1"/>
    </source>
</evidence>
<dbReference type="OrthoDB" id="6611281at2759"/>
<protein>
    <submittedName>
        <fullName evidence="1">Uncharacterized protein</fullName>
    </submittedName>
</protein>
<gene>
    <name evidence="1" type="ORF">AVEN_93054_1</name>
</gene>
<dbReference type="EMBL" id="BGPR01012546">
    <property type="protein sequence ID" value="GBN56567.1"/>
    <property type="molecule type" value="Genomic_DNA"/>
</dbReference>
<dbReference type="PANTHER" id="PTHR47326:SF1">
    <property type="entry name" value="HTH PSQ-TYPE DOMAIN-CONTAINING PROTEIN"/>
    <property type="match status" value="1"/>
</dbReference>
<name>A0A4Y2Q1Z3_ARAVE</name>
<dbReference type="PANTHER" id="PTHR47326">
    <property type="entry name" value="TRANSPOSABLE ELEMENT TC3 TRANSPOSASE-LIKE PROTEIN"/>
    <property type="match status" value="1"/>
</dbReference>
<accession>A0A4Y2Q1Z3</accession>
<sequence>MWTVQRKVQCALWLAKFDSVLRIQREYRRVYNEEPPHRNKIHRWDKQFRDSGSLLNKPRSGRPSVSDESIQVILDRYLRSPKKSMLECARELGLTKTTVHKVLKKRLRFSGYKLQLLHAG</sequence>
<organism evidence="1 2">
    <name type="scientific">Araneus ventricosus</name>
    <name type="common">Orbweaver spider</name>
    <name type="synonym">Epeira ventricosa</name>
    <dbReference type="NCBI Taxonomy" id="182803"/>
    <lineage>
        <taxon>Eukaryota</taxon>
        <taxon>Metazoa</taxon>
        <taxon>Ecdysozoa</taxon>
        <taxon>Arthropoda</taxon>
        <taxon>Chelicerata</taxon>
        <taxon>Arachnida</taxon>
        <taxon>Araneae</taxon>
        <taxon>Araneomorphae</taxon>
        <taxon>Entelegynae</taxon>
        <taxon>Araneoidea</taxon>
        <taxon>Araneidae</taxon>
        <taxon>Araneus</taxon>
    </lineage>
</organism>
<proteinExistence type="predicted"/>
<keyword evidence="2" id="KW-1185">Reference proteome</keyword>
<evidence type="ECO:0000313" key="2">
    <source>
        <dbReference type="Proteomes" id="UP000499080"/>
    </source>
</evidence>
<dbReference type="AlphaFoldDB" id="A0A4Y2Q1Z3"/>
<comment type="caution">
    <text evidence="1">The sequence shown here is derived from an EMBL/GenBank/DDBJ whole genome shotgun (WGS) entry which is preliminary data.</text>
</comment>
<reference evidence="1 2" key="1">
    <citation type="journal article" date="2019" name="Sci. Rep.">
        <title>Orb-weaving spider Araneus ventricosus genome elucidates the spidroin gene catalogue.</title>
        <authorList>
            <person name="Kono N."/>
            <person name="Nakamura H."/>
            <person name="Ohtoshi R."/>
            <person name="Moran D.A.P."/>
            <person name="Shinohara A."/>
            <person name="Yoshida Y."/>
            <person name="Fujiwara M."/>
            <person name="Mori M."/>
            <person name="Tomita M."/>
            <person name="Arakawa K."/>
        </authorList>
    </citation>
    <scope>NUCLEOTIDE SEQUENCE [LARGE SCALE GENOMIC DNA]</scope>
</reference>